<organism evidence="2 3">
    <name type="scientific">Lentiprolixibacter aurantiacus</name>
    <dbReference type="NCBI Taxonomy" id="2993939"/>
    <lineage>
        <taxon>Bacteria</taxon>
        <taxon>Pseudomonadati</taxon>
        <taxon>Bacteroidota</taxon>
        <taxon>Flavobacteriia</taxon>
        <taxon>Flavobacteriales</taxon>
        <taxon>Flavobacteriaceae</taxon>
        <taxon>Lentiprolixibacter</taxon>
    </lineage>
</organism>
<dbReference type="AlphaFoldDB" id="A0AAE3SM34"/>
<keyword evidence="2" id="KW-0255">Endonuclease</keyword>
<dbReference type="SUPFAM" id="SSF56219">
    <property type="entry name" value="DNase I-like"/>
    <property type="match status" value="1"/>
</dbReference>
<keyword evidence="3" id="KW-1185">Reference proteome</keyword>
<dbReference type="Proteomes" id="UP001207116">
    <property type="component" value="Unassembled WGS sequence"/>
</dbReference>
<accession>A0AAE3SM34</accession>
<dbReference type="GO" id="GO:0004519">
    <property type="term" value="F:endonuclease activity"/>
    <property type="evidence" value="ECO:0007669"/>
    <property type="project" value="UniProtKB-KW"/>
</dbReference>
<sequence length="352" mass="40775">MKNKTGLICWGFAIVFTAASVAQQESKPRYRVRTIAFYNLENLFDISNDSLTFDDDRTPGGKYRWTAKRYRRKIGNLATAISLIGQGTRGSGPDIIGLCELENEQVIRDLFSHEKLKTEGYQWIHYDSPDERGIDVALAYRKSSFTPFSHKSQRLLLEDKEGYRDYTRDLLVVGGMFEDDELFILVNHWPSRSGGESRSQPFREAAARLNKRVMDSIRRFSPNGRIVIMGDFNDNPMNSSIMHLLKSKGRHSNLKEEELFNPMEQLYKKGLGSLGYRDQWHLFDQIILTSNMAQPQSGNYFFWKAGIFNPPFMVTSEGPFRRYPKRTYVSGIYQDGYSDHFPVYIYLLKKVE</sequence>
<keyword evidence="2" id="KW-0540">Nuclease</keyword>
<evidence type="ECO:0000313" key="3">
    <source>
        <dbReference type="Proteomes" id="UP001207116"/>
    </source>
</evidence>
<dbReference type="Gene3D" id="3.60.10.10">
    <property type="entry name" value="Endonuclease/exonuclease/phosphatase"/>
    <property type="match status" value="1"/>
</dbReference>
<feature type="domain" description="Endonuclease/exonuclease/phosphatase" evidence="1">
    <location>
        <begin position="34"/>
        <end position="349"/>
    </location>
</feature>
<dbReference type="InterPro" id="IPR005135">
    <property type="entry name" value="Endo/exonuclease/phosphatase"/>
</dbReference>
<dbReference type="InterPro" id="IPR036691">
    <property type="entry name" value="Endo/exonu/phosph_ase_sf"/>
</dbReference>
<proteinExistence type="predicted"/>
<evidence type="ECO:0000313" key="2">
    <source>
        <dbReference type="EMBL" id="MCX2718317.1"/>
    </source>
</evidence>
<dbReference type="PANTHER" id="PTHR42834:SF1">
    <property type="entry name" value="ENDONUCLEASE_EXONUCLEASE_PHOSPHATASE FAMILY PROTEIN (AFU_ORTHOLOGUE AFUA_3G09210)"/>
    <property type="match status" value="1"/>
</dbReference>
<name>A0AAE3SM34_9FLAO</name>
<keyword evidence="2" id="KW-0378">Hydrolase</keyword>
<evidence type="ECO:0000259" key="1">
    <source>
        <dbReference type="Pfam" id="PF19580"/>
    </source>
</evidence>
<comment type="caution">
    <text evidence="2">The sequence shown here is derived from an EMBL/GenBank/DDBJ whole genome shotgun (WGS) entry which is preliminary data.</text>
</comment>
<reference evidence="2" key="1">
    <citation type="submission" date="2022-11" db="EMBL/GenBank/DDBJ databases">
        <title>The characterization of three novel Bacteroidetes species and genomic analysis of their roles in tidal elemental geochemical cycles.</title>
        <authorList>
            <person name="Ma K.-J."/>
        </authorList>
    </citation>
    <scope>NUCLEOTIDE SEQUENCE</scope>
    <source>
        <strain evidence="2">M415</strain>
    </source>
</reference>
<protein>
    <submittedName>
        <fullName evidence="2">Endonuclease/exonuclease/phosphatase family protein</fullName>
    </submittedName>
</protein>
<dbReference type="PANTHER" id="PTHR42834">
    <property type="entry name" value="ENDONUCLEASE/EXONUCLEASE/PHOSPHATASE FAMILY PROTEIN (AFU_ORTHOLOGUE AFUA_3G09210)"/>
    <property type="match status" value="1"/>
</dbReference>
<dbReference type="RefSeq" id="WP_266010327.1">
    <property type="nucleotide sequence ID" value="NZ_JAPFQP010000001.1"/>
</dbReference>
<dbReference type="Pfam" id="PF19580">
    <property type="entry name" value="Exo_endo_phos_3"/>
    <property type="match status" value="1"/>
</dbReference>
<gene>
    <name evidence="2" type="ORF">OO016_01765</name>
</gene>
<dbReference type="EMBL" id="JAPFQP010000001">
    <property type="protein sequence ID" value="MCX2718317.1"/>
    <property type="molecule type" value="Genomic_DNA"/>
</dbReference>